<accession>A0A0S4JN09</accession>
<keyword evidence="1 2" id="KW-0812">Transmembrane</keyword>
<evidence type="ECO:0000256" key="1">
    <source>
        <dbReference type="SAM" id="Phobius"/>
    </source>
</evidence>
<feature type="transmembrane region" description="Helical" evidence="1">
    <location>
        <begin position="45"/>
        <end position="65"/>
    </location>
</feature>
<dbReference type="VEuPathDB" id="TriTrypDB:BSAL_02725"/>
<keyword evidence="1" id="KW-0472">Membrane</keyword>
<dbReference type="EMBL" id="CYKH01002092">
    <property type="protein sequence ID" value="CUG92887.1"/>
    <property type="molecule type" value="Genomic_DNA"/>
</dbReference>
<keyword evidence="3" id="KW-1185">Reference proteome</keyword>
<dbReference type="Proteomes" id="UP000051952">
    <property type="component" value="Unassembled WGS sequence"/>
</dbReference>
<name>A0A0S4JN09_BODSA</name>
<proteinExistence type="predicted"/>
<sequence>MGYIMNDFVALMIGSLVVYATFTFANLGPLNQTSRDKVSPPAEVSLIYVLTPFAVWFVYQGLLWLGPKGSSKALKI</sequence>
<dbReference type="AlphaFoldDB" id="A0A0S4JN09"/>
<reference evidence="3" key="1">
    <citation type="submission" date="2015-09" db="EMBL/GenBank/DDBJ databases">
        <authorList>
            <consortium name="Pathogen Informatics"/>
        </authorList>
    </citation>
    <scope>NUCLEOTIDE SEQUENCE [LARGE SCALE GENOMIC DNA]</scope>
    <source>
        <strain evidence="3">Lake Konstanz</strain>
    </source>
</reference>
<organism evidence="2 3">
    <name type="scientific">Bodo saltans</name>
    <name type="common">Flagellated protozoan</name>
    <dbReference type="NCBI Taxonomy" id="75058"/>
    <lineage>
        <taxon>Eukaryota</taxon>
        <taxon>Discoba</taxon>
        <taxon>Euglenozoa</taxon>
        <taxon>Kinetoplastea</taxon>
        <taxon>Metakinetoplastina</taxon>
        <taxon>Eubodonida</taxon>
        <taxon>Bodonidae</taxon>
        <taxon>Bodo</taxon>
    </lineage>
</organism>
<protein>
    <submittedName>
        <fullName evidence="2">Transmembrane protein, putative</fullName>
    </submittedName>
</protein>
<evidence type="ECO:0000313" key="3">
    <source>
        <dbReference type="Proteomes" id="UP000051952"/>
    </source>
</evidence>
<keyword evidence="1" id="KW-1133">Transmembrane helix</keyword>
<evidence type="ECO:0000313" key="2">
    <source>
        <dbReference type="EMBL" id="CUG92887.1"/>
    </source>
</evidence>
<feature type="transmembrane region" description="Helical" evidence="1">
    <location>
        <begin position="7"/>
        <end position="25"/>
    </location>
</feature>
<gene>
    <name evidence="2" type="ORF">BSAL_02725</name>
</gene>